<sequence>MQRLDAVMEIRKRWTLNVIVTFWLMLSGMALLSYYLRYADEPVRSDVIVLFVGDEWMARQKEAAKLLTDGYARCLIIPAYNRLTYLDSNGIMFPIEYNYLPGNSVYLLRKNHNYPTYYENTHFELLEARRIMEKLGFKSALIVSSPYHMRRIKIIAETVFKDVPKTIAYIPTSFEKHHCNIIGAISWNMEWIFGEIIKIMWFVTYKH</sequence>
<evidence type="ECO:0000313" key="2">
    <source>
        <dbReference type="EMBL" id="ABQ26774.1"/>
    </source>
</evidence>
<gene>
    <name evidence="2" type="ordered locus">Gura_2597</name>
</gene>
<proteinExistence type="predicted"/>
<dbReference type="HOGENOM" id="CLU_1324818_0_0_7"/>
<accession>A5G4Q6</accession>
<evidence type="ECO:0000313" key="3">
    <source>
        <dbReference type="Proteomes" id="UP000006695"/>
    </source>
</evidence>
<reference evidence="2 3" key="1">
    <citation type="submission" date="2007-05" db="EMBL/GenBank/DDBJ databases">
        <title>Complete sequence of Geobacter uraniireducens Rf4.</title>
        <authorList>
            <consortium name="US DOE Joint Genome Institute"/>
            <person name="Copeland A."/>
            <person name="Lucas S."/>
            <person name="Lapidus A."/>
            <person name="Barry K."/>
            <person name="Detter J.C."/>
            <person name="Glavina del Rio T."/>
            <person name="Hammon N."/>
            <person name="Israni S."/>
            <person name="Dalin E."/>
            <person name="Tice H."/>
            <person name="Pitluck S."/>
            <person name="Chertkov O."/>
            <person name="Brettin T."/>
            <person name="Bruce D."/>
            <person name="Han C."/>
            <person name="Schmutz J."/>
            <person name="Larimer F."/>
            <person name="Land M."/>
            <person name="Hauser L."/>
            <person name="Kyrpides N."/>
            <person name="Mikhailova N."/>
            <person name="Shelobolina E."/>
            <person name="Aklujkar M."/>
            <person name="Lovley D."/>
            <person name="Richardson P."/>
        </authorList>
    </citation>
    <scope>NUCLEOTIDE SEQUENCE [LARGE SCALE GENOMIC DNA]</scope>
    <source>
        <strain evidence="2 3">Rf4</strain>
    </source>
</reference>
<dbReference type="EMBL" id="CP000698">
    <property type="protein sequence ID" value="ABQ26774.1"/>
    <property type="molecule type" value="Genomic_DNA"/>
</dbReference>
<dbReference type="InterPro" id="IPR014729">
    <property type="entry name" value="Rossmann-like_a/b/a_fold"/>
</dbReference>
<organism evidence="2 3">
    <name type="scientific">Geotalea uraniireducens (strain Rf4)</name>
    <name type="common">Geobacter uraniireducens</name>
    <dbReference type="NCBI Taxonomy" id="351605"/>
    <lineage>
        <taxon>Bacteria</taxon>
        <taxon>Pseudomonadati</taxon>
        <taxon>Thermodesulfobacteriota</taxon>
        <taxon>Desulfuromonadia</taxon>
        <taxon>Geobacterales</taxon>
        <taxon>Geobacteraceae</taxon>
        <taxon>Geotalea</taxon>
    </lineage>
</organism>
<name>A5G4Q6_GEOUR</name>
<keyword evidence="1" id="KW-0812">Transmembrane</keyword>
<feature type="transmembrane region" description="Helical" evidence="1">
    <location>
        <begin position="14"/>
        <end position="36"/>
    </location>
</feature>
<keyword evidence="1" id="KW-1133">Transmembrane helix</keyword>
<protein>
    <submittedName>
        <fullName evidence="2">Uncharacterized protein</fullName>
    </submittedName>
</protein>
<keyword evidence="1" id="KW-0472">Membrane</keyword>
<dbReference type="Proteomes" id="UP000006695">
    <property type="component" value="Chromosome"/>
</dbReference>
<dbReference type="AlphaFoldDB" id="A5G4Q6"/>
<keyword evidence="3" id="KW-1185">Reference proteome</keyword>
<dbReference type="STRING" id="351605.Gura_2597"/>
<evidence type="ECO:0000256" key="1">
    <source>
        <dbReference type="SAM" id="Phobius"/>
    </source>
</evidence>
<dbReference type="KEGG" id="gur:Gura_2597"/>
<dbReference type="Gene3D" id="3.40.50.620">
    <property type="entry name" value="HUPs"/>
    <property type="match status" value="1"/>
</dbReference>